<comment type="caution">
    <text evidence="1">The sequence shown here is derived from an EMBL/GenBank/DDBJ whole genome shotgun (WGS) entry which is preliminary data.</text>
</comment>
<sequence length="258" mass="27762">MSLLRTGLHVVRRDDRHLQIGLDPPWRAVVPDEPDVQAVLDDLVAGRAPSPATAAGHRALRELHRADLLRPEPVAPPARTVSIAGDARPAAEAERLLRASGVVPDTADRADLAVVLVSGEPARDLVDDHLRTGRPHLVVGAHARGYRVGPFVEPGTTACLRCVDAHLAERDPRRGVVVEQLAGRTAAPDDLALEALAVTWAVRDALRYLAGAEPSTWSATVDLDLELDPARRTWSRHPHCGCAWDALLAPTDRVVSAE</sequence>
<keyword evidence="2" id="KW-1185">Reference proteome</keyword>
<evidence type="ECO:0008006" key="3">
    <source>
        <dbReference type="Google" id="ProtNLM"/>
    </source>
</evidence>
<reference evidence="2" key="1">
    <citation type="journal article" date="2019" name="Int. J. Syst. Evol. Microbiol.">
        <title>The Global Catalogue of Microorganisms (GCM) 10K type strain sequencing project: providing services to taxonomists for standard genome sequencing and annotation.</title>
        <authorList>
            <consortium name="The Broad Institute Genomics Platform"/>
            <consortium name="The Broad Institute Genome Sequencing Center for Infectious Disease"/>
            <person name="Wu L."/>
            <person name="Ma J."/>
        </authorList>
    </citation>
    <scope>NUCLEOTIDE SEQUENCE [LARGE SCALE GENOMIC DNA]</scope>
    <source>
        <strain evidence="2">JCM 18531</strain>
    </source>
</reference>
<dbReference type="Gene3D" id="3.40.50.720">
    <property type="entry name" value="NAD(P)-binding Rossmann-like Domain"/>
    <property type="match status" value="1"/>
</dbReference>
<dbReference type="Proteomes" id="UP001499974">
    <property type="component" value="Unassembled WGS sequence"/>
</dbReference>
<protein>
    <recommendedName>
        <fullName evidence="3">Bacteriocin biosynthesis cyclodehydratase domain-containing protein</fullName>
    </recommendedName>
</protein>
<proteinExistence type="predicted"/>
<accession>A0ABP8WQ80</accession>
<gene>
    <name evidence="1" type="ORF">GCM10023349_04620</name>
</gene>
<dbReference type="RefSeq" id="WP_345518815.1">
    <property type="nucleotide sequence ID" value="NZ_BAABKM010000001.1"/>
</dbReference>
<dbReference type="EMBL" id="BAABKM010000001">
    <property type="protein sequence ID" value="GAA4692662.1"/>
    <property type="molecule type" value="Genomic_DNA"/>
</dbReference>
<name>A0ABP8WQ80_9ACTN</name>
<evidence type="ECO:0000313" key="2">
    <source>
        <dbReference type="Proteomes" id="UP001499974"/>
    </source>
</evidence>
<organism evidence="1 2">
    <name type="scientific">Nocardioides conyzicola</name>
    <dbReference type="NCBI Taxonomy" id="1651781"/>
    <lineage>
        <taxon>Bacteria</taxon>
        <taxon>Bacillati</taxon>
        <taxon>Actinomycetota</taxon>
        <taxon>Actinomycetes</taxon>
        <taxon>Propionibacteriales</taxon>
        <taxon>Nocardioidaceae</taxon>
        <taxon>Nocardioides</taxon>
    </lineage>
</organism>
<evidence type="ECO:0000313" key="1">
    <source>
        <dbReference type="EMBL" id="GAA4692662.1"/>
    </source>
</evidence>